<dbReference type="SUPFAM" id="SSF55874">
    <property type="entry name" value="ATPase domain of HSP90 chaperone/DNA topoisomerase II/histidine kinase"/>
    <property type="match status" value="1"/>
</dbReference>
<protein>
    <recommendedName>
        <fullName evidence="8">DNA mismatch repair protein S5 domain-containing protein</fullName>
    </recommendedName>
</protein>
<accession>A0A2G5EK62</accession>
<evidence type="ECO:0000313" key="7">
    <source>
        <dbReference type="Proteomes" id="UP000230069"/>
    </source>
</evidence>
<keyword evidence="2" id="KW-0227">DNA damage</keyword>
<evidence type="ECO:0000256" key="2">
    <source>
        <dbReference type="ARBA" id="ARBA00022763"/>
    </source>
</evidence>
<evidence type="ECO:0000256" key="1">
    <source>
        <dbReference type="ARBA" id="ARBA00006082"/>
    </source>
</evidence>
<dbReference type="GO" id="GO:0030983">
    <property type="term" value="F:mismatched DNA binding"/>
    <property type="evidence" value="ECO:0007669"/>
    <property type="project" value="InterPro"/>
</dbReference>
<dbReference type="FunFam" id="3.30.565.10:FF:000014">
    <property type="entry name" value="Mismatch repair endonuclease pms1, putative"/>
    <property type="match status" value="1"/>
</dbReference>
<dbReference type="CDD" id="cd03484">
    <property type="entry name" value="MutL_Trans_hPMS_2_like"/>
    <property type="match status" value="1"/>
</dbReference>
<name>A0A2G5EK62_AQUCA</name>
<dbReference type="GO" id="GO:0032389">
    <property type="term" value="C:MutLalpha complex"/>
    <property type="evidence" value="ECO:0007669"/>
    <property type="project" value="TreeGrafter"/>
</dbReference>
<dbReference type="GO" id="GO:0140664">
    <property type="term" value="F:ATP-dependent DNA damage sensor activity"/>
    <property type="evidence" value="ECO:0007669"/>
    <property type="project" value="InterPro"/>
</dbReference>
<dbReference type="InterPro" id="IPR042120">
    <property type="entry name" value="MutL_C_dimsub"/>
</dbReference>
<dbReference type="InterPro" id="IPR038973">
    <property type="entry name" value="MutL/Mlh/Pms-like"/>
</dbReference>
<dbReference type="InterPro" id="IPR014721">
    <property type="entry name" value="Ribsml_uS5_D2-typ_fold_subgr"/>
</dbReference>
<dbReference type="FunFam" id="3.30.1370.100:FF:000001">
    <property type="entry name" value="Mismatch repair endonuclease pms1, putative"/>
    <property type="match status" value="1"/>
</dbReference>
<dbReference type="SUPFAM" id="SSF118116">
    <property type="entry name" value="DNA mismatch repair protein MutL"/>
    <property type="match status" value="1"/>
</dbReference>
<dbReference type="SMART" id="SM01340">
    <property type="entry name" value="DNA_mis_repair"/>
    <property type="match status" value="1"/>
</dbReference>
<dbReference type="InterPro" id="IPR014790">
    <property type="entry name" value="MutL_C"/>
</dbReference>
<dbReference type="InterPro" id="IPR036890">
    <property type="entry name" value="HATPase_C_sf"/>
</dbReference>
<gene>
    <name evidence="6" type="ORF">AQUCO_00700479v1</name>
</gene>
<dbReference type="Proteomes" id="UP000230069">
    <property type="component" value="Unassembled WGS sequence"/>
</dbReference>
<dbReference type="GO" id="GO:0006298">
    <property type="term" value="P:mismatch repair"/>
    <property type="evidence" value="ECO:0007669"/>
    <property type="project" value="InterPro"/>
</dbReference>
<dbReference type="PANTHER" id="PTHR10073:SF52">
    <property type="entry name" value="MISMATCH REPAIR ENDONUCLEASE PMS2"/>
    <property type="match status" value="1"/>
</dbReference>
<dbReference type="EMBL" id="KZ305024">
    <property type="protein sequence ID" value="PIA56152.1"/>
    <property type="molecule type" value="Genomic_DNA"/>
</dbReference>
<dbReference type="STRING" id="218851.A0A2G5EK62"/>
<feature type="domain" description="MutL C-terminal dimerisation" evidence="4">
    <location>
        <begin position="713"/>
        <end position="870"/>
    </location>
</feature>
<dbReference type="Gene3D" id="3.30.1540.20">
    <property type="entry name" value="MutL, C-terminal domain, dimerisation subdomain"/>
    <property type="match status" value="1"/>
</dbReference>
<dbReference type="AlphaFoldDB" id="A0A2G5EK62"/>
<dbReference type="FunFam" id="3.30.230.10:FF:000054">
    <property type="entry name" value="DNA mismatch repair protein PMS1"/>
    <property type="match status" value="1"/>
</dbReference>
<dbReference type="PANTHER" id="PTHR10073">
    <property type="entry name" value="DNA MISMATCH REPAIR PROTEIN MLH, PMS, MUTL"/>
    <property type="match status" value="1"/>
</dbReference>
<feature type="compositionally biased region" description="Acidic residues" evidence="3">
    <location>
        <begin position="371"/>
        <end position="388"/>
    </location>
</feature>
<dbReference type="InterPro" id="IPR014762">
    <property type="entry name" value="DNA_mismatch_repair_CS"/>
</dbReference>
<dbReference type="Gene3D" id="3.30.565.10">
    <property type="entry name" value="Histidine kinase-like ATPase, C-terminal domain"/>
    <property type="match status" value="1"/>
</dbReference>
<dbReference type="NCBIfam" id="TIGR00585">
    <property type="entry name" value="mutl"/>
    <property type="match status" value="1"/>
</dbReference>
<dbReference type="SMART" id="SM00853">
    <property type="entry name" value="MutL_C"/>
    <property type="match status" value="1"/>
</dbReference>
<dbReference type="Gene3D" id="3.30.1370.100">
    <property type="entry name" value="MutL, C-terminal domain, regulatory subdomain"/>
    <property type="match status" value="1"/>
</dbReference>
<dbReference type="PROSITE" id="PS00058">
    <property type="entry name" value="DNA_MISMATCH_REPAIR_1"/>
    <property type="match status" value="1"/>
</dbReference>
<evidence type="ECO:0000259" key="5">
    <source>
        <dbReference type="SMART" id="SM01340"/>
    </source>
</evidence>
<keyword evidence="7" id="KW-1185">Reference proteome</keyword>
<reference evidence="6 7" key="1">
    <citation type="submission" date="2017-09" db="EMBL/GenBank/DDBJ databases">
        <title>WGS assembly of Aquilegia coerulea Goldsmith.</title>
        <authorList>
            <person name="Hodges S."/>
            <person name="Kramer E."/>
            <person name="Nordborg M."/>
            <person name="Tomkins J."/>
            <person name="Borevitz J."/>
            <person name="Derieg N."/>
            <person name="Yan J."/>
            <person name="Mihaltcheva S."/>
            <person name="Hayes R.D."/>
            <person name="Rokhsar D."/>
        </authorList>
    </citation>
    <scope>NUCLEOTIDE SEQUENCE [LARGE SCALE GENOMIC DNA]</scope>
    <source>
        <strain evidence="7">cv. Goldsmith</strain>
    </source>
</reference>
<dbReference type="SUPFAM" id="SSF54211">
    <property type="entry name" value="Ribosomal protein S5 domain 2-like"/>
    <property type="match status" value="1"/>
</dbReference>
<dbReference type="GO" id="GO:0016887">
    <property type="term" value="F:ATP hydrolysis activity"/>
    <property type="evidence" value="ECO:0007669"/>
    <property type="project" value="InterPro"/>
</dbReference>
<dbReference type="InterPro" id="IPR042121">
    <property type="entry name" value="MutL_C_regsub"/>
</dbReference>
<dbReference type="FunCoup" id="A0A2G5EK62">
    <property type="interactions" value="2949"/>
</dbReference>
<evidence type="ECO:0008006" key="8">
    <source>
        <dbReference type="Google" id="ProtNLM"/>
    </source>
</evidence>
<dbReference type="OrthoDB" id="10254304at2759"/>
<organism evidence="6 7">
    <name type="scientific">Aquilegia coerulea</name>
    <name type="common">Rocky mountain columbine</name>
    <dbReference type="NCBI Taxonomy" id="218851"/>
    <lineage>
        <taxon>Eukaryota</taxon>
        <taxon>Viridiplantae</taxon>
        <taxon>Streptophyta</taxon>
        <taxon>Embryophyta</taxon>
        <taxon>Tracheophyta</taxon>
        <taxon>Spermatophyta</taxon>
        <taxon>Magnoliopsida</taxon>
        <taxon>Ranunculales</taxon>
        <taxon>Ranunculaceae</taxon>
        <taxon>Thalictroideae</taxon>
        <taxon>Aquilegia</taxon>
    </lineage>
</organism>
<dbReference type="InterPro" id="IPR002099">
    <property type="entry name" value="MutL/Mlh/PMS"/>
</dbReference>
<dbReference type="GO" id="GO:0005524">
    <property type="term" value="F:ATP binding"/>
    <property type="evidence" value="ECO:0007669"/>
    <property type="project" value="InterPro"/>
</dbReference>
<evidence type="ECO:0000259" key="4">
    <source>
        <dbReference type="SMART" id="SM00853"/>
    </source>
</evidence>
<proteinExistence type="inferred from homology"/>
<evidence type="ECO:0000256" key="3">
    <source>
        <dbReference type="SAM" id="MobiDB-lite"/>
    </source>
</evidence>
<dbReference type="InterPro" id="IPR037198">
    <property type="entry name" value="MutL_C_sf"/>
</dbReference>
<dbReference type="InParanoid" id="A0A2G5EK62"/>
<dbReference type="InterPro" id="IPR020568">
    <property type="entry name" value="Ribosomal_Su5_D2-typ_SF"/>
</dbReference>
<dbReference type="Pfam" id="PF08676">
    <property type="entry name" value="MutL_C"/>
    <property type="match status" value="1"/>
</dbReference>
<feature type="region of interest" description="Disordered" evidence="3">
    <location>
        <begin position="356"/>
        <end position="410"/>
    </location>
</feature>
<dbReference type="CDD" id="cd16926">
    <property type="entry name" value="HATPase_MutL-MLH-PMS-like"/>
    <property type="match status" value="1"/>
</dbReference>
<evidence type="ECO:0000313" key="6">
    <source>
        <dbReference type="EMBL" id="PIA56152.1"/>
    </source>
</evidence>
<dbReference type="Pfam" id="PF01119">
    <property type="entry name" value="DNA_mis_repair"/>
    <property type="match status" value="1"/>
</dbReference>
<dbReference type="Pfam" id="PF13589">
    <property type="entry name" value="HATPase_c_3"/>
    <property type="match status" value="1"/>
</dbReference>
<feature type="domain" description="DNA mismatch repair protein S5" evidence="5">
    <location>
        <begin position="225"/>
        <end position="345"/>
    </location>
</feature>
<comment type="similarity">
    <text evidence="1">Belongs to the DNA mismatch repair MutL/HexB family.</text>
</comment>
<sequence length="914" mass="101743">MGEVRKVDSSPSIKPINKGVVHRICSGQVILDLSSAVKELVENSLDAGATSIEIGLKEYGEDSFKVVDNGCGISPNNFKVLALKHHTSKIADFPDLQSLTTFGFRGEALSSLCVLGNLTVETRTKNEPMATHLTFDHSGLLTCEKNTARQVGTTVTVEKLFSSLPVRSKEFSRNIRKEYGKLISLLNAYALISKGVRLLCTNTTGKNIKSVVLKTQGSNSIKDNIITVFGMNTFSCLEPLSIGISDSCSIEGYLSKPGHGSGRNLGDRQFYFVNGRPVDMPKLSKLVNELYKSSNSRQYPIAIMNFAVPTRAYDVNVTPDKRKIFFSDEGSLMQSLRGAIEKIYSPSHCSYSANKFEEQKKKKSSSQGKSEEDEESTEEDEESAEEDAMERKSEEDNISPMMGKKRSRDMYSAHKVDGNPIQKDFSLKVHTAEKVDSSFVYNSKQLKTPSPNVAKDNYAQSPSSAVRKNAIGNVKSSSSSGFVQSSLTKFVSVNKRKNEINYTVLSEVPVLRNEASRCQIRKTSSEMHVEVSASLVNNNETNKFANVNVGGTSKCFREAHANNEVETPHPHGGNFLNVGYEEEDSEHQRISLPHVNVASDELPDKDPESMPQVISGADTYVTWDTPSRPSSGLDLCTVLQFSINDLKMSRRKLLRLRSNGFRYERKSIKRCFTAATLELSQPENEERKAKTLAAATTELERFFNKEDFGRMEVIGQFNLGFIIGRLDQDLFIIDQHAADEKYNFERLSQSTIINQQPLLQPLKLELSPEEEIVAAMHMDIIRKNGFALVDDVDAPPGHRFKLKAVPFSKNITFGVEDVKELISTLSDSQGECTMTSCYKMDTPDSICPSRVRAMLASRACRSSIMIGDSLGKKEMKRILDHLTDLKSPWNCPHGRPTMRHLFDLATVSNTEEEE</sequence>
<dbReference type="InterPro" id="IPR013507">
    <property type="entry name" value="DNA_mismatch_S5_2-like"/>
</dbReference>
<dbReference type="Gene3D" id="3.30.230.10">
    <property type="match status" value="1"/>
</dbReference>